<dbReference type="SUPFAM" id="SSF46689">
    <property type="entry name" value="Homeodomain-like"/>
    <property type="match status" value="1"/>
</dbReference>
<keyword evidence="5 10" id="KW-0804">Transcription</keyword>
<dbReference type="InterPro" id="IPR045224">
    <property type="entry name" value="HDZip_class_I_plant"/>
</dbReference>
<dbReference type="GO" id="GO:0043565">
    <property type="term" value="F:sequence-specific DNA binding"/>
    <property type="evidence" value="ECO:0007669"/>
    <property type="project" value="TreeGrafter"/>
</dbReference>
<dbReference type="EMBL" id="JAMYWD010000001">
    <property type="protein sequence ID" value="KAJ4981388.1"/>
    <property type="molecule type" value="Genomic_DNA"/>
</dbReference>
<keyword evidence="14" id="KW-1185">Reference proteome</keyword>
<evidence type="ECO:0000259" key="12">
    <source>
        <dbReference type="PROSITE" id="PS50071"/>
    </source>
</evidence>
<evidence type="ECO:0000256" key="3">
    <source>
        <dbReference type="ARBA" id="ARBA00023125"/>
    </source>
</evidence>
<dbReference type="InterPro" id="IPR009057">
    <property type="entry name" value="Homeodomain-like_sf"/>
</dbReference>
<evidence type="ECO:0000256" key="2">
    <source>
        <dbReference type="ARBA" id="ARBA00023015"/>
    </source>
</evidence>
<gene>
    <name evidence="13" type="ORF">NE237_032225</name>
</gene>
<dbReference type="SMART" id="SM00389">
    <property type="entry name" value="HOX"/>
    <property type="match status" value="1"/>
</dbReference>
<name>A0A9Q0R2W8_9MAGN</name>
<comment type="caution">
    <text evidence="13">The sequence shown here is derived from an EMBL/GenBank/DDBJ whole genome shotgun (WGS) entry which is preliminary data.</text>
</comment>
<dbReference type="Gene3D" id="1.10.10.60">
    <property type="entry name" value="Homeodomain-like"/>
    <property type="match status" value="1"/>
</dbReference>
<dbReference type="PANTHER" id="PTHR24326">
    <property type="entry name" value="HOMEOBOX-LEUCINE ZIPPER PROTEIN"/>
    <property type="match status" value="1"/>
</dbReference>
<evidence type="ECO:0000256" key="1">
    <source>
        <dbReference type="ARBA" id="ARBA00004123"/>
    </source>
</evidence>
<keyword evidence="2 10" id="KW-0805">Transcription regulation</keyword>
<dbReference type="InterPro" id="IPR001356">
    <property type="entry name" value="HD"/>
</dbReference>
<organism evidence="13 14">
    <name type="scientific">Protea cynaroides</name>
    <dbReference type="NCBI Taxonomy" id="273540"/>
    <lineage>
        <taxon>Eukaryota</taxon>
        <taxon>Viridiplantae</taxon>
        <taxon>Streptophyta</taxon>
        <taxon>Embryophyta</taxon>
        <taxon>Tracheophyta</taxon>
        <taxon>Spermatophyta</taxon>
        <taxon>Magnoliopsida</taxon>
        <taxon>Proteales</taxon>
        <taxon>Proteaceae</taxon>
        <taxon>Protea</taxon>
    </lineage>
</organism>
<comment type="function">
    <text evidence="10">Transcription factor.</text>
</comment>
<dbReference type="AlphaFoldDB" id="A0A9Q0R2W8"/>
<reference evidence="13" key="1">
    <citation type="journal article" date="2023" name="Plant J.">
        <title>The genome of the king protea, Protea cynaroides.</title>
        <authorList>
            <person name="Chang J."/>
            <person name="Duong T.A."/>
            <person name="Schoeman C."/>
            <person name="Ma X."/>
            <person name="Roodt D."/>
            <person name="Barker N."/>
            <person name="Li Z."/>
            <person name="Van de Peer Y."/>
            <person name="Mizrachi E."/>
        </authorList>
    </citation>
    <scope>NUCLEOTIDE SEQUENCE</scope>
    <source>
        <tissue evidence="13">Young leaves</tissue>
    </source>
</reference>
<keyword evidence="6 8" id="KW-0539">Nucleus</keyword>
<evidence type="ECO:0000256" key="6">
    <source>
        <dbReference type="ARBA" id="ARBA00023242"/>
    </source>
</evidence>
<accession>A0A9Q0R2W8</accession>
<protein>
    <recommendedName>
        <fullName evidence="10">Homeobox-leucine zipper protein</fullName>
    </recommendedName>
    <alternativeName>
        <fullName evidence="10">HD-ZIP protein</fullName>
    </alternativeName>
    <alternativeName>
        <fullName evidence="10">Homeodomain transcription factor</fullName>
    </alternativeName>
</protein>
<dbReference type="PROSITE" id="PS00027">
    <property type="entry name" value="HOMEOBOX_1"/>
    <property type="match status" value="1"/>
</dbReference>
<dbReference type="GO" id="GO:0005634">
    <property type="term" value="C:nucleus"/>
    <property type="evidence" value="ECO:0007669"/>
    <property type="project" value="UniProtKB-SubCell"/>
</dbReference>
<sequence>MNLQQNKGKKRLTQHQVRLLELSFTHEKKLKPELKMQLARNLGLQPRQVAIWYQNKRARWKTQSLELDHKALQLRLDCTLAEKKRLEQEVGSLKVELDKVHKMLLGIDSHQPPVPSISSSCEDGSSTRSAQLNCCWETAKVYQVDELFAGLMGPAPHSEN</sequence>
<evidence type="ECO:0000256" key="9">
    <source>
        <dbReference type="RuleBase" id="RU000682"/>
    </source>
</evidence>
<keyword evidence="4 8" id="KW-0371">Homeobox</keyword>
<evidence type="ECO:0000313" key="13">
    <source>
        <dbReference type="EMBL" id="KAJ4981388.1"/>
    </source>
</evidence>
<dbReference type="CDD" id="cd00086">
    <property type="entry name" value="homeodomain"/>
    <property type="match status" value="1"/>
</dbReference>
<dbReference type="GO" id="GO:0045893">
    <property type="term" value="P:positive regulation of DNA-templated transcription"/>
    <property type="evidence" value="ECO:0007669"/>
    <property type="project" value="TreeGrafter"/>
</dbReference>
<feature type="domain" description="Homeobox" evidence="12">
    <location>
        <begin position="3"/>
        <end position="63"/>
    </location>
</feature>
<feature type="coiled-coil region" evidence="11">
    <location>
        <begin position="69"/>
        <end position="103"/>
    </location>
</feature>
<feature type="DNA-binding region" description="Homeobox" evidence="8">
    <location>
        <begin position="5"/>
        <end position="64"/>
    </location>
</feature>
<dbReference type="InterPro" id="IPR017970">
    <property type="entry name" value="Homeobox_CS"/>
</dbReference>
<evidence type="ECO:0000256" key="11">
    <source>
        <dbReference type="SAM" id="Coils"/>
    </source>
</evidence>
<dbReference type="Proteomes" id="UP001141806">
    <property type="component" value="Unassembled WGS sequence"/>
</dbReference>
<evidence type="ECO:0000256" key="8">
    <source>
        <dbReference type="PROSITE-ProRule" id="PRU00108"/>
    </source>
</evidence>
<evidence type="ECO:0000256" key="10">
    <source>
        <dbReference type="RuleBase" id="RU369038"/>
    </source>
</evidence>
<comment type="similarity">
    <text evidence="7 10">Belongs to the HD-ZIP homeobox family. Class I subfamily.</text>
</comment>
<proteinExistence type="inferred from homology"/>
<dbReference type="InterPro" id="IPR000047">
    <property type="entry name" value="HTH_motif"/>
</dbReference>
<dbReference type="GO" id="GO:0000981">
    <property type="term" value="F:DNA-binding transcription factor activity, RNA polymerase II-specific"/>
    <property type="evidence" value="ECO:0007669"/>
    <property type="project" value="UniProtKB-UniRule"/>
</dbReference>
<evidence type="ECO:0000256" key="5">
    <source>
        <dbReference type="ARBA" id="ARBA00023163"/>
    </source>
</evidence>
<evidence type="ECO:0000256" key="4">
    <source>
        <dbReference type="ARBA" id="ARBA00023155"/>
    </source>
</evidence>
<keyword evidence="3 8" id="KW-0238">DNA-binding</keyword>
<comment type="subcellular location">
    <subcellularLocation>
        <location evidence="1 8 9">Nucleus</location>
    </subcellularLocation>
</comment>
<dbReference type="PANTHER" id="PTHR24326:SF522">
    <property type="entry name" value="HOMEOBOX-LEUCINE ZIPPER PROTEIN ATHB-52"/>
    <property type="match status" value="1"/>
</dbReference>
<dbReference type="PROSITE" id="PS50071">
    <property type="entry name" value="HOMEOBOX_2"/>
    <property type="match status" value="1"/>
</dbReference>
<dbReference type="OrthoDB" id="6159439at2759"/>
<keyword evidence="11" id="KW-0175">Coiled coil</keyword>
<dbReference type="Pfam" id="PF00046">
    <property type="entry name" value="Homeodomain"/>
    <property type="match status" value="1"/>
</dbReference>
<dbReference type="PRINTS" id="PR00031">
    <property type="entry name" value="HTHREPRESSR"/>
</dbReference>
<evidence type="ECO:0000313" key="14">
    <source>
        <dbReference type="Proteomes" id="UP001141806"/>
    </source>
</evidence>
<evidence type="ECO:0000256" key="7">
    <source>
        <dbReference type="ARBA" id="ARBA00025748"/>
    </source>
</evidence>